<dbReference type="AlphaFoldDB" id="A0A7W8H8S9"/>
<feature type="domain" description="Alpha-L-rhamnosidase C-terminal" evidence="5">
    <location>
        <begin position="188"/>
        <end position="259"/>
    </location>
</feature>
<dbReference type="Pfam" id="PF17389">
    <property type="entry name" value="Bac_rhamnosid6H"/>
    <property type="match status" value="1"/>
</dbReference>
<sequence>MRHGNYPRLWRKYAGLQRLGGRGDWLAMDHDDPEEMFLGATDLTYISTAYYYYSTMIVAQTARILGNQAAYILALYMGLLPDNAVEQNADALEAKLLSNNGYLNTGFLGTAYICQVLSAAGKDEAAYRLLFNEGMPSWLYGVNLGATTVWERWNSLNPDGSISSEGMNSFNHYAYGSVMEWMYRYMAGINPAAESPGFKKAVLTPRPNFRLKSVEASLNSPAGIYTVGWHMETDKTIRLRVQVPFDCEARLILPFSNGREELLRAGSYEFHYKAIKPLGELPEIDGPFNRLKECIPVRPLLDKYFAGWQNIPRFHGQDSLARLCEIPYLHLNIDNIDLLKKDVEKLYS</sequence>
<evidence type="ECO:0000256" key="3">
    <source>
        <dbReference type="ARBA" id="ARBA00022801"/>
    </source>
</evidence>
<evidence type="ECO:0000259" key="5">
    <source>
        <dbReference type="Pfam" id="PF17390"/>
    </source>
</evidence>
<organism evidence="6 7">
    <name type="scientific">Catenibacillus scindens</name>
    <dbReference type="NCBI Taxonomy" id="673271"/>
    <lineage>
        <taxon>Bacteria</taxon>
        <taxon>Bacillati</taxon>
        <taxon>Bacillota</taxon>
        <taxon>Clostridia</taxon>
        <taxon>Lachnospirales</taxon>
        <taxon>Lachnospiraceae</taxon>
        <taxon>Catenibacillus</taxon>
    </lineage>
</organism>
<feature type="domain" description="Alpha-L-rhamnosidase six-hairpin glycosidase" evidence="4">
    <location>
        <begin position="67"/>
        <end position="186"/>
    </location>
</feature>
<dbReference type="InterPro" id="IPR035398">
    <property type="entry name" value="Bac_rhamnosid_C"/>
</dbReference>
<dbReference type="PANTHER" id="PTHR33307">
    <property type="entry name" value="ALPHA-RHAMNOSIDASE (EUROFUNG)"/>
    <property type="match status" value="1"/>
</dbReference>
<keyword evidence="7" id="KW-1185">Reference proteome</keyword>
<evidence type="ECO:0000259" key="4">
    <source>
        <dbReference type="Pfam" id="PF17389"/>
    </source>
</evidence>
<protein>
    <recommendedName>
        <fullName evidence="2">alpha-L-rhamnosidase</fullName>
        <ecNumber evidence="2">3.2.1.40</ecNumber>
    </recommendedName>
</protein>
<dbReference type="GO" id="GO:0030596">
    <property type="term" value="F:alpha-L-rhamnosidase activity"/>
    <property type="evidence" value="ECO:0007669"/>
    <property type="project" value="UniProtKB-EC"/>
</dbReference>
<reference evidence="6 7" key="1">
    <citation type="submission" date="2020-08" db="EMBL/GenBank/DDBJ databases">
        <title>Genomic Encyclopedia of Type Strains, Phase IV (KMG-IV): sequencing the most valuable type-strain genomes for metagenomic binning, comparative biology and taxonomic classification.</title>
        <authorList>
            <person name="Goeker M."/>
        </authorList>
    </citation>
    <scope>NUCLEOTIDE SEQUENCE [LARGE SCALE GENOMIC DNA]</scope>
    <source>
        <strain evidence="6 7">DSM 106146</strain>
    </source>
</reference>
<dbReference type="Proteomes" id="UP000543642">
    <property type="component" value="Unassembled WGS sequence"/>
</dbReference>
<evidence type="ECO:0000313" key="6">
    <source>
        <dbReference type="EMBL" id="MBB5263976.1"/>
    </source>
</evidence>
<comment type="caution">
    <text evidence="6">The sequence shown here is derived from an EMBL/GenBank/DDBJ whole genome shotgun (WGS) entry which is preliminary data.</text>
</comment>
<dbReference type="InterPro" id="IPR012341">
    <property type="entry name" value="6hp_glycosidase-like_sf"/>
</dbReference>
<dbReference type="InterPro" id="IPR035396">
    <property type="entry name" value="Bac_rhamnosid6H"/>
</dbReference>
<accession>A0A7W8H8S9</accession>
<keyword evidence="3" id="KW-0378">Hydrolase</keyword>
<dbReference type="EC" id="3.2.1.40" evidence="2"/>
<name>A0A7W8H8S9_9FIRM</name>
<dbReference type="EMBL" id="JACHFW010000003">
    <property type="protein sequence ID" value="MBB5263976.1"/>
    <property type="molecule type" value="Genomic_DNA"/>
</dbReference>
<dbReference type="PANTHER" id="PTHR33307:SF6">
    <property type="entry name" value="ALPHA-RHAMNOSIDASE (EUROFUNG)-RELATED"/>
    <property type="match status" value="1"/>
</dbReference>
<dbReference type="Pfam" id="PF17390">
    <property type="entry name" value="Bac_rhamnosid_C"/>
    <property type="match status" value="1"/>
</dbReference>
<gene>
    <name evidence="6" type="ORF">HNP82_001081</name>
</gene>
<dbReference type="InterPro" id="IPR016007">
    <property type="entry name" value="Alpha_rhamnosid"/>
</dbReference>
<evidence type="ECO:0000256" key="1">
    <source>
        <dbReference type="ARBA" id="ARBA00001445"/>
    </source>
</evidence>
<evidence type="ECO:0000256" key="2">
    <source>
        <dbReference type="ARBA" id="ARBA00012652"/>
    </source>
</evidence>
<dbReference type="Gene3D" id="2.60.420.10">
    <property type="entry name" value="Maltose phosphorylase, domain 3"/>
    <property type="match status" value="1"/>
</dbReference>
<evidence type="ECO:0000313" key="7">
    <source>
        <dbReference type="Proteomes" id="UP000543642"/>
    </source>
</evidence>
<proteinExistence type="predicted"/>
<dbReference type="SUPFAM" id="SSF48208">
    <property type="entry name" value="Six-hairpin glycosidases"/>
    <property type="match status" value="1"/>
</dbReference>
<dbReference type="GO" id="GO:0005975">
    <property type="term" value="P:carbohydrate metabolic process"/>
    <property type="evidence" value="ECO:0007669"/>
    <property type="project" value="InterPro"/>
</dbReference>
<dbReference type="Gene3D" id="1.50.10.10">
    <property type="match status" value="1"/>
</dbReference>
<dbReference type="InterPro" id="IPR008928">
    <property type="entry name" value="6-hairpin_glycosidase_sf"/>
</dbReference>
<comment type="catalytic activity">
    <reaction evidence="1">
        <text>Hydrolysis of terminal non-reducing alpha-L-rhamnose residues in alpha-L-rhamnosides.</text>
        <dbReference type="EC" id="3.2.1.40"/>
    </reaction>
</comment>